<dbReference type="PANTHER" id="PTHR19211:SF62">
    <property type="entry name" value="OS04G0658400 PROTEIN"/>
    <property type="match status" value="1"/>
</dbReference>
<evidence type="ECO:0000313" key="8">
    <source>
        <dbReference type="Proteomes" id="UP000008810"/>
    </source>
</evidence>
<dbReference type="GO" id="GO:0016887">
    <property type="term" value="F:ATP hydrolysis activity"/>
    <property type="evidence" value="ECO:0007669"/>
    <property type="project" value="InterPro"/>
</dbReference>
<feature type="compositionally biased region" description="Basic residues" evidence="4">
    <location>
        <begin position="55"/>
        <end position="64"/>
    </location>
</feature>
<feature type="compositionally biased region" description="Low complexity" evidence="4">
    <location>
        <begin position="503"/>
        <end position="528"/>
    </location>
</feature>
<feature type="non-terminal residue" evidence="6">
    <location>
        <position position="646"/>
    </location>
</feature>
<evidence type="ECO:0000313" key="7">
    <source>
        <dbReference type="EnsemblPlants" id="PNT72276"/>
    </source>
</evidence>
<name>A0A2K2DDC2_BRADI</name>
<sequence>MVRNGNRNGKKVKKSDADENAEPEELLPPVTASKGRSDSRAALRDVWSVGEKPSKPKPKPKPKPSSRTPANSSYLAGVDLPPTDDDDSDDEAAEQRRSRRPTVDLNAAVPSKKAAVKKERREAEAAVRAEAAKRDALRDDLDAFTVAIRRRADADATVEDDDNGRDIVLEDFDVSVAGVALLQGASLRVAHGRRYGLVGPNGKGKSALLKLLAEGRKLPVPRGVRAALVAQEDKNDDPRPVIDVVLAADEALAKLRAERDELEASASGDATASGGRLAAVYEELSLLGLDAAPARASRILAGLGFDQAKQARPASSFSGGWVKRIALAGALFLEPTLLLLDEPTNHLDLRTVLWLEEYLSAHCRSAVVVVSQDQDFLNAVCDDIIHLHGKKLHPYRGNCADFERATRTKRKPNKQTKKTRQQHDDYSVEFHFPAPSEQLPRRRPLLQLECAGFTYPDYDFALSGVDVDVYMGTRAAVVGPNGAGKSKGRAVPDGRHGQGAPQAPGRAVLAAVRGRAETAAPERGAAPPGGAPGPGRQRGGGPRRAGRVRAAAREPADAGRQAVGRAEGARGAGVQLSMALAEPHVLLLDEPTNHLDLQSIDALADALREFDGAVVLVSHDSRLVSRFCGDRESSEVWVVEDGAVRG</sequence>
<evidence type="ECO:0000256" key="4">
    <source>
        <dbReference type="SAM" id="MobiDB-lite"/>
    </source>
</evidence>
<dbReference type="InParanoid" id="A0A2K2DDC2"/>
<evidence type="ECO:0000256" key="3">
    <source>
        <dbReference type="ARBA" id="ARBA00022840"/>
    </source>
</evidence>
<dbReference type="Proteomes" id="UP000008810">
    <property type="component" value="Chromosome 2"/>
</dbReference>
<dbReference type="STRING" id="15368.A0A2K2DDC2"/>
<proteinExistence type="predicted"/>
<gene>
    <name evidence="6" type="ORF">BRADI_2g42170v3</name>
</gene>
<evidence type="ECO:0000313" key="6">
    <source>
        <dbReference type="EMBL" id="PNT72276.1"/>
    </source>
</evidence>
<feature type="compositionally biased region" description="Gly residues" evidence="4">
    <location>
        <begin position="532"/>
        <end position="543"/>
    </location>
</feature>
<dbReference type="SMART" id="SM00382">
    <property type="entry name" value="AAA"/>
    <property type="match status" value="2"/>
</dbReference>
<dbReference type="GO" id="GO:0005524">
    <property type="term" value="F:ATP binding"/>
    <property type="evidence" value="ECO:0000318"/>
    <property type="project" value="GO_Central"/>
</dbReference>
<accession>A0A2K2DDC2</accession>
<keyword evidence="2" id="KW-0547">Nucleotide-binding</keyword>
<feature type="region of interest" description="Disordered" evidence="4">
    <location>
        <begin position="477"/>
        <end position="568"/>
    </location>
</feature>
<evidence type="ECO:0000259" key="5">
    <source>
        <dbReference type="PROSITE" id="PS50893"/>
    </source>
</evidence>
<dbReference type="Gene3D" id="3.40.50.300">
    <property type="entry name" value="P-loop containing nucleotide triphosphate hydrolases"/>
    <property type="match status" value="3"/>
</dbReference>
<dbReference type="AlphaFoldDB" id="A0A2K2DDC2"/>
<dbReference type="EnsemblPlants" id="PNT72276">
    <property type="protein sequence ID" value="PNT72276"/>
    <property type="gene ID" value="BRADI_2g42170v3"/>
</dbReference>
<reference evidence="7" key="3">
    <citation type="submission" date="2018-08" db="UniProtKB">
        <authorList>
            <consortium name="EnsemblPlants"/>
        </authorList>
    </citation>
    <scope>IDENTIFICATION</scope>
    <source>
        <strain evidence="7">cv. Bd21</strain>
    </source>
</reference>
<dbReference type="InterPro" id="IPR003439">
    <property type="entry name" value="ABC_transporter-like_ATP-bd"/>
</dbReference>
<dbReference type="InterPro" id="IPR003593">
    <property type="entry name" value="AAA+_ATPase"/>
</dbReference>
<dbReference type="PANTHER" id="PTHR19211">
    <property type="entry name" value="ATP-BINDING TRANSPORT PROTEIN-RELATED"/>
    <property type="match status" value="1"/>
</dbReference>
<keyword evidence="3" id="KW-0067">ATP-binding</keyword>
<dbReference type="PROSITE" id="PS50893">
    <property type="entry name" value="ABC_TRANSPORTER_2"/>
    <property type="match status" value="1"/>
</dbReference>
<dbReference type="Gramene" id="PNT72276">
    <property type="protein sequence ID" value="PNT72276"/>
    <property type="gene ID" value="BRADI_2g42170v3"/>
</dbReference>
<keyword evidence="1" id="KW-0677">Repeat</keyword>
<keyword evidence="8" id="KW-1185">Reference proteome</keyword>
<evidence type="ECO:0000256" key="1">
    <source>
        <dbReference type="ARBA" id="ARBA00022737"/>
    </source>
</evidence>
<dbReference type="Pfam" id="PF00005">
    <property type="entry name" value="ABC_tran"/>
    <property type="match status" value="1"/>
</dbReference>
<feature type="compositionally biased region" description="Basic residues" evidence="4">
    <location>
        <begin position="407"/>
        <end position="420"/>
    </location>
</feature>
<dbReference type="OrthoDB" id="2110130at2759"/>
<dbReference type="InterPro" id="IPR027417">
    <property type="entry name" value="P-loop_NTPase"/>
</dbReference>
<evidence type="ECO:0000256" key="2">
    <source>
        <dbReference type="ARBA" id="ARBA00022741"/>
    </source>
</evidence>
<feature type="compositionally biased region" description="Acidic residues" evidence="4">
    <location>
        <begin position="82"/>
        <end position="92"/>
    </location>
</feature>
<organism evidence="6">
    <name type="scientific">Brachypodium distachyon</name>
    <name type="common">Purple false brome</name>
    <name type="synonym">Trachynia distachya</name>
    <dbReference type="NCBI Taxonomy" id="15368"/>
    <lineage>
        <taxon>Eukaryota</taxon>
        <taxon>Viridiplantae</taxon>
        <taxon>Streptophyta</taxon>
        <taxon>Embryophyta</taxon>
        <taxon>Tracheophyta</taxon>
        <taxon>Spermatophyta</taxon>
        <taxon>Magnoliopsida</taxon>
        <taxon>Liliopsida</taxon>
        <taxon>Poales</taxon>
        <taxon>Poaceae</taxon>
        <taxon>BOP clade</taxon>
        <taxon>Pooideae</taxon>
        <taxon>Stipodae</taxon>
        <taxon>Brachypodieae</taxon>
        <taxon>Brachypodium</taxon>
    </lineage>
</organism>
<protein>
    <recommendedName>
        <fullName evidence="5">ABC transporter domain-containing protein</fullName>
    </recommendedName>
</protein>
<dbReference type="InterPro" id="IPR050611">
    <property type="entry name" value="ABCF"/>
</dbReference>
<feature type="region of interest" description="Disordered" evidence="4">
    <location>
        <begin position="1"/>
        <end position="120"/>
    </location>
</feature>
<dbReference type="EMBL" id="CM000881">
    <property type="protein sequence ID" value="PNT72276.1"/>
    <property type="molecule type" value="Genomic_DNA"/>
</dbReference>
<feature type="domain" description="ABC transporter" evidence="5">
    <location>
        <begin position="167"/>
        <end position="414"/>
    </location>
</feature>
<reference evidence="6 7" key="1">
    <citation type="journal article" date="2010" name="Nature">
        <title>Genome sequencing and analysis of the model grass Brachypodium distachyon.</title>
        <authorList>
            <consortium name="International Brachypodium Initiative"/>
        </authorList>
    </citation>
    <scope>NUCLEOTIDE SEQUENCE [LARGE SCALE GENOMIC DNA]</scope>
    <source>
        <strain evidence="6 7">Bd21</strain>
    </source>
</reference>
<dbReference type="SUPFAM" id="SSF52540">
    <property type="entry name" value="P-loop containing nucleoside triphosphate hydrolases"/>
    <property type="match status" value="2"/>
</dbReference>
<dbReference type="FunFam" id="3.40.50.300:FF:000011">
    <property type="entry name" value="Putative ABC transporter ATP-binding component"/>
    <property type="match status" value="1"/>
</dbReference>
<reference evidence="6" key="2">
    <citation type="submission" date="2017-06" db="EMBL/GenBank/DDBJ databases">
        <title>WGS assembly of Brachypodium distachyon.</title>
        <authorList>
            <consortium name="The International Brachypodium Initiative"/>
            <person name="Lucas S."/>
            <person name="Harmon-Smith M."/>
            <person name="Lail K."/>
            <person name="Tice H."/>
            <person name="Grimwood J."/>
            <person name="Bruce D."/>
            <person name="Barry K."/>
            <person name="Shu S."/>
            <person name="Lindquist E."/>
            <person name="Wang M."/>
            <person name="Pitluck S."/>
            <person name="Vogel J.P."/>
            <person name="Garvin D.F."/>
            <person name="Mockler T.C."/>
            <person name="Schmutz J."/>
            <person name="Rokhsar D."/>
            <person name="Bevan M.W."/>
        </authorList>
    </citation>
    <scope>NUCLEOTIDE SEQUENCE</scope>
    <source>
        <strain evidence="6">Bd21</strain>
    </source>
</reference>
<feature type="region of interest" description="Disordered" evidence="4">
    <location>
        <begin position="404"/>
        <end position="425"/>
    </location>
</feature>